<evidence type="ECO:0000313" key="1">
    <source>
        <dbReference type="EMBL" id="KAH7655493.1"/>
    </source>
</evidence>
<name>A0ACB7U588_DIOAL</name>
<dbReference type="Proteomes" id="UP000827976">
    <property type="component" value="Chromosome 18"/>
</dbReference>
<gene>
    <name evidence="1" type="ORF">IHE45_18G014400</name>
</gene>
<sequence>MLINRDTINFLTDQGLTDGSVKVVEPIESEGRWGISSPVDNGVSNGRATASSATSNSAAVQLQR</sequence>
<comment type="caution">
    <text evidence="1">The sequence shown here is derived from an EMBL/GenBank/DDBJ whole genome shotgun (WGS) entry which is preliminary data.</text>
</comment>
<reference evidence="2" key="1">
    <citation type="journal article" date="2022" name="Nat. Commun.">
        <title>Chromosome evolution and the genetic basis of agronomically important traits in greater yam.</title>
        <authorList>
            <person name="Bredeson J.V."/>
            <person name="Lyons J.B."/>
            <person name="Oniyinde I.O."/>
            <person name="Okereke N.R."/>
            <person name="Kolade O."/>
            <person name="Nnabue I."/>
            <person name="Nwadili C.O."/>
            <person name="Hribova E."/>
            <person name="Parker M."/>
            <person name="Nwogha J."/>
            <person name="Shu S."/>
            <person name="Carlson J."/>
            <person name="Kariba R."/>
            <person name="Muthemba S."/>
            <person name="Knop K."/>
            <person name="Barton G.J."/>
            <person name="Sherwood A.V."/>
            <person name="Lopez-Montes A."/>
            <person name="Asiedu R."/>
            <person name="Jamnadass R."/>
            <person name="Muchugi A."/>
            <person name="Goodstein D."/>
            <person name="Egesi C.N."/>
            <person name="Featherston J."/>
            <person name="Asfaw A."/>
            <person name="Simpson G.G."/>
            <person name="Dolezel J."/>
            <person name="Hendre P.S."/>
            <person name="Van Deynze A."/>
            <person name="Kumar P.L."/>
            <person name="Obidiegwu J.E."/>
            <person name="Bhattacharjee R."/>
            <person name="Rokhsar D.S."/>
        </authorList>
    </citation>
    <scope>NUCLEOTIDE SEQUENCE [LARGE SCALE GENOMIC DNA]</scope>
    <source>
        <strain evidence="2">cv. TDa95/00328</strain>
    </source>
</reference>
<accession>A0ACB7U588</accession>
<keyword evidence="2" id="KW-1185">Reference proteome</keyword>
<proteinExistence type="predicted"/>
<evidence type="ECO:0000313" key="2">
    <source>
        <dbReference type="Proteomes" id="UP000827976"/>
    </source>
</evidence>
<dbReference type="EMBL" id="CM037028">
    <property type="protein sequence ID" value="KAH7655493.1"/>
    <property type="molecule type" value="Genomic_DNA"/>
</dbReference>
<protein>
    <submittedName>
        <fullName evidence="1">Uncharacterized protein</fullName>
    </submittedName>
</protein>
<organism evidence="1 2">
    <name type="scientific">Dioscorea alata</name>
    <name type="common">Purple yam</name>
    <dbReference type="NCBI Taxonomy" id="55571"/>
    <lineage>
        <taxon>Eukaryota</taxon>
        <taxon>Viridiplantae</taxon>
        <taxon>Streptophyta</taxon>
        <taxon>Embryophyta</taxon>
        <taxon>Tracheophyta</taxon>
        <taxon>Spermatophyta</taxon>
        <taxon>Magnoliopsida</taxon>
        <taxon>Liliopsida</taxon>
        <taxon>Dioscoreales</taxon>
        <taxon>Dioscoreaceae</taxon>
        <taxon>Dioscorea</taxon>
    </lineage>
</organism>